<dbReference type="OrthoDB" id="6626140at2759"/>
<dbReference type="AlphaFoldDB" id="A0A6G0VLG7"/>
<gene>
    <name evidence="1" type="ORF">FWK35_00035989</name>
</gene>
<evidence type="ECO:0000313" key="2">
    <source>
        <dbReference type="Proteomes" id="UP000478052"/>
    </source>
</evidence>
<reference evidence="1 2" key="1">
    <citation type="submission" date="2019-08" db="EMBL/GenBank/DDBJ databases">
        <title>Whole genome of Aphis craccivora.</title>
        <authorList>
            <person name="Voronova N.V."/>
            <person name="Shulinski R.S."/>
            <person name="Bandarenka Y.V."/>
            <person name="Zhorov D.G."/>
            <person name="Warner D."/>
        </authorList>
    </citation>
    <scope>NUCLEOTIDE SEQUENCE [LARGE SCALE GENOMIC DNA]</scope>
    <source>
        <strain evidence="1">180601</strain>
        <tissue evidence="1">Whole Body</tissue>
    </source>
</reference>
<dbReference type="EMBL" id="VUJU01016518">
    <property type="protein sequence ID" value="KAF0688832.1"/>
    <property type="molecule type" value="Genomic_DNA"/>
</dbReference>
<accession>A0A6G0VLG7</accession>
<organism evidence="1 2">
    <name type="scientific">Aphis craccivora</name>
    <name type="common">Cowpea aphid</name>
    <dbReference type="NCBI Taxonomy" id="307492"/>
    <lineage>
        <taxon>Eukaryota</taxon>
        <taxon>Metazoa</taxon>
        <taxon>Ecdysozoa</taxon>
        <taxon>Arthropoda</taxon>
        <taxon>Hexapoda</taxon>
        <taxon>Insecta</taxon>
        <taxon>Pterygota</taxon>
        <taxon>Neoptera</taxon>
        <taxon>Paraneoptera</taxon>
        <taxon>Hemiptera</taxon>
        <taxon>Sternorrhyncha</taxon>
        <taxon>Aphidomorpha</taxon>
        <taxon>Aphidoidea</taxon>
        <taxon>Aphididae</taxon>
        <taxon>Aphidini</taxon>
        <taxon>Aphis</taxon>
        <taxon>Aphis</taxon>
    </lineage>
</organism>
<dbReference type="Proteomes" id="UP000478052">
    <property type="component" value="Unassembled WGS sequence"/>
</dbReference>
<comment type="caution">
    <text evidence="1">The sequence shown here is derived from an EMBL/GenBank/DDBJ whole genome shotgun (WGS) entry which is preliminary data.</text>
</comment>
<feature type="non-terminal residue" evidence="1">
    <location>
        <position position="113"/>
    </location>
</feature>
<evidence type="ECO:0000313" key="1">
    <source>
        <dbReference type="EMBL" id="KAF0688832.1"/>
    </source>
</evidence>
<sequence>MCIKVSWVIVVFVDSKDYSVVPTKWLVQNDTNNLENSNVRLCKWPLGRVTSTDIHDALDPDPTWFEYGIKIVGGNKTYDNFKKAWHVRVEKESENEEVHLMTKRKRASTIFDV</sequence>
<proteinExistence type="predicted"/>
<name>A0A6G0VLG7_APHCR</name>
<protein>
    <submittedName>
        <fullName evidence="1">DUF4806 domain-containing protein</fullName>
    </submittedName>
</protein>
<keyword evidence="2" id="KW-1185">Reference proteome</keyword>